<gene>
    <name evidence="1" type="ORF">CDAR_437831</name>
</gene>
<keyword evidence="2" id="KW-1185">Reference proteome</keyword>
<evidence type="ECO:0000313" key="2">
    <source>
        <dbReference type="Proteomes" id="UP001054837"/>
    </source>
</evidence>
<dbReference type="EMBL" id="BPLQ01002032">
    <property type="protein sequence ID" value="GIX87985.1"/>
    <property type="molecule type" value="Genomic_DNA"/>
</dbReference>
<proteinExistence type="predicted"/>
<organism evidence="1 2">
    <name type="scientific">Caerostris darwini</name>
    <dbReference type="NCBI Taxonomy" id="1538125"/>
    <lineage>
        <taxon>Eukaryota</taxon>
        <taxon>Metazoa</taxon>
        <taxon>Ecdysozoa</taxon>
        <taxon>Arthropoda</taxon>
        <taxon>Chelicerata</taxon>
        <taxon>Arachnida</taxon>
        <taxon>Araneae</taxon>
        <taxon>Araneomorphae</taxon>
        <taxon>Entelegynae</taxon>
        <taxon>Araneoidea</taxon>
        <taxon>Araneidae</taxon>
        <taxon>Caerostris</taxon>
    </lineage>
</organism>
<protein>
    <submittedName>
        <fullName evidence="1">Uncharacterized protein</fullName>
    </submittedName>
</protein>
<accession>A0AAV4NSL4</accession>
<evidence type="ECO:0000313" key="1">
    <source>
        <dbReference type="EMBL" id="GIX87985.1"/>
    </source>
</evidence>
<name>A0AAV4NSL4_9ARAC</name>
<sequence>MQSPIPSLPFWLGWKHLSNLQEDLRFLSTSSCGKQQMSKNTLVDHLIICFVKTYFTCFKERAVYLLESGCVS</sequence>
<reference evidence="1 2" key="1">
    <citation type="submission" date="2021-06" db="EMBL/GenBank/DDBJ databases">
        <title>Caerostris darwini draft genome.</title>
        <authorList>
            <person name="Kono N."/>
            <person name="Arakawa K."/>
        </authorList>
    </citation>
    <scope>NUCLEOTIDE SEQUENCE [LARGE SCALE GENOMIC DNA]</scope>
</reference>
<comment type="caution">
    <text evidence="1">The sequence shown here is derived from an EMBL/GenBank/DDBJ whole genome shotgun (WGS) entry which is preliminary data.</text>
</comment>
<dbReference type="Proteomes" id="UP001054837">
    <property type="component" value="Unassembled WGS sequence"/>
</dbReference>
<dbReference type="AlphaFoldDB" id="A0AAV4NSL4"/>